<dbReference type="EMBL" id="MK138526">
    <property type="protein sequence ID" value="AZF89667.1"/>
    <property type="molecule type" value="Genomic_DNA"/>
</dbReference>
<protein>
    <submittedName>
        <fullName evidence="1">Uncharacterized protein</fullName>
    </submittedName>
</protein>
<dbReference type="KEGG" id="vg:80100537"/>
<organism evidence="1 2">
    <name type="scientific">Pseudomonas phage vB_PaeM_LCK69</name>
    <dbReference type="NCBI Taxonomy" id="2488595"/>
    <lineage>
        <taxon>Viruses</taxon>
        <taxon>Duplodnaviria</taxon>
        <taxon>Heunggongvirae</taxon>
        <taxon>Uroviricota</taxon>
        <taxon>Caudoviricetes</taxon>
        <taxon>Vandenendeviridae</taxon>
        <taxon>Skurskavirinae</taxon>
        <taxon>Pakpunavirus</taxon>
        <taxon>Pakpunavirus LCK69</taxon>
    </lineage>
</organism>
<dbReference type="GeneID" id="80100537"/>
<proteinExistence type="predicted"/>
<sequence length="47" mass="5453">MNKFSEVYFSWSAASSRASYLIDKGWTATLRRSFVGSEPTWVVEFTR</sequence>
<reference evidence="1 2" key="1">
    <citation type="submission" date="2018-11" db="EMBL/GenBank/DDBJ databases">
        <authorList>
            <person name="Vergara K.E."/>
            <person name="Bautista C."/>
            <person name="Sizemore C."/>
            <person name="Tabula L."/>
            <person name="Kae H."/>
        </authorList>
    </citation>
    <scope>NUCLEOTIDE SEQUENCE [LARGE SCALE GENOMIC DNA]</scope>
</reference>
<dbReference type="RefSeq" id="YP_010763774.1">
    <property type="nucleotide sequence ID" value="NC_073613.1"/>
</dbReference>
<evidence type="ECO:0000313" key="1">
    <source>
        <dbReference type="EMBL" id="AZF89667.1"/>
    </source>
</evidence>
<name>A0A3G8F560_9CAUD</name>
<keyword evidence="2" id="KW-1185">Reference proteome</keyword>
<dbReference type="Proteomes" id="UP000269263">
    <property type="component" value="Segment"/>
</dbReference>
<accession>A0A3G8F560</accession>
<evidence type="ECO:0000313" key="2">
    <source>
        <dbReference type="Proteomes" id="UP000269263"/>
    </source>
</evidence>